<evidence type="ECO:0000313" key="1">
    <source>
        <dbReference type="EMBL" id="JAE10399.1"/>
    </source>
</evidence>
<protein>
    <submittedName>
        <fullName evidence="1">Uncharacterized protein</fullName>
    </submittedName>
</protein>
<sequence>MAKLNKVLIAQLNKHFSTCSAELLERALFPCSTHMHPLYCSEGQCS</sequence>
<reference evidence="1" key="1">
    <citation type="submission" date="2014-09" db="EMBL/GenBank/DDBJ databases">
        <authorList>
            <person name="Magalhaes I.L.F."/>
            <person name="Oliveira U."/>
            <person name="Santos F.R."/>
            <person name="Vidigal T.H.D.A."/>
            <person name="Brescovit A.D."/>
            <person name="Santos A.J."/>
        </authorList>
    </citation>
    <scope>NUCLEOTIDE SEQUENCE</scope>
    <source>
        <tissue evidence="1">Shoot tissue taken approximately 20 cm above the soil surface</tissue>
    </source>
</reference>
<name>A0A0A9FGN9_ARUDO</name>
<dbReference type="AlphaFoldDB" id="A0A0A9FGN9"/>
<dbReference type="EMBL" id="GBRH01187497">
    <property type="protein sequence ID" value="JAE10399.1"/>
    <property type="molecule type" value="Transcribed_RNA"/>
</dbReference>
<organism evidence="1">
    <name type="scientific">Arundo donax</name>
    <name type="common">Giant reed</name>
    <name type="synonym">Donax arundinaceus</name>
    <dbReference type="NCBI Taxonomy" id="35708"/>
    <lineage>
        <taxon>Eukaryota</taxon>
        <taxon>Viridiplantae</taxon>
        <taxon>Streptophyta</taxon>
        <taxon>Embryophyta</taxon>
        <taxon>Tracheophyta</taxon>
        <taxon>Spermatophyta</taxon>
        <taxon>Magnoliopsida</taxon>
        <taxon>Liliopsida</taxon>
        <taxon>Poales</taxon>
        <taxon>Poaceae</taxon>
        <taxon>PACMAD clade</taxon>
        <taxon>Arundinoideae</taxon>
        <taxon>Arundineae</taxon>
        <taxon>Arundo</taxon>
    </lineage>
</organism>
<reference evidence="1" key="2">
    <citation type="journal article" date="2015" name="Data Brief">
        <title>Shoot transcriptome of the giant reed, Arundo donax.</title>
        <authorList>
            <person name="Barrero R.A."/>
            <person name="Guerrero F.D."/>
            <person name="Moolhuijzen P."/>
            <person name="Goolsby J.A."/>
            <person name="Tidwell J."/>
            <person name="Bellgard S.E."/>
            <person name="Bellgard M.I."/>
        </authorList>
    </citation>
    <scope>NUCLEOTIDE SEQUENCE</scope>
    <source>
        <tissue evidence="1">Shoot tissue taken approximately 20 cm above the soil surface</tissue>
    </source>
</reference>
<accession>A0A0A9FGN9</accession>
<proteinExistence type="predicted"/>